<comment type="caution">
    <text evidence="2">The sequence shown here is derived from an EMBL/GenBank/DDBJ whole genome shotgun (WGS) entry which is preliminary data.</text>
</comment>
<name>A0A5B0ND81_PUCGR</name>
<reference evidence="2 3" key="1">
    <citation type="submission" date="2019-05" db="EMBL/GenBank/DDBJ databases">
        <title>Emergence of the Ug99 lineage of the wheat stem rust pathogen through somatic hybridization.</title>
        <authorList>
            <person name="Li F."/>
            <person name="Upadhyaya N.M."/>
            <person name="Sperschneider J."/>
            <person name="Matny O."/>
            <person name="Nguyen-Phuc H."/>
            <person name="Mago R."/>
            <person name="Raley C."/>
            <person name="Miller M.E."/>
            <person name="Silverstein K.A.T."/>
            <person name="Henningsen E."/>
            <person name="Hirsch C.D."/>
            <person name="Visser B."/>
            <person name="Pretorius Z.A."/>
            <person name="Steffenson B.J."/>
            <person name="Schwessinger B."/>
            <person name="Dodds P.N."/>
            <person name="Figueroa M."/>
        </authorList>
    </citation>
    <scope>NUCLEOTIDE SEQUENCE [LARGE SCALE GENOMIC DNA]</scope>
    <source>
        <strain evidence="2">21-0</strain>
    </source>
</reference>
<evidence type="ECO:0000256" key="1">
    <source>
        <dbReference type="SAM" id="MobiDB-lite"/>
    </source>
</evidence>
<protein>
    <submittedName>
        <fullName evidence="2">Uncharacterized protein</fullName>
    </submittedName>
</protein>
<organism evidence="2 3">
    <name type="scientific">Puccinia graminis f. sp. tritici</name>
    <dbReference type="NCBI Taxonomy" id="56615"/>
    <lineage>
        <taxon>Eukaryota</taxon>
        <taxon>Fungi</taxon>
        <taxon>Dikarya</taxon>
        <taxon>Basidiomycota</taxon>
        <taxon>Pucciniomycotina</taxon>
        <taxon>Pucciniomycetes</taxon>
        <taxon>Pucciniales</taxon>
        <taxon>Pucciniaceae</taxon>
        <taxon>Puccinia</taxon>
    </lineage>
</organism>
<feature type="compositionally biased region" description="Low complexity" evidence="1">
    <location>
        <begin position="167"/>
        <end position="177"/>
    </location>
</feature>
<dbReference type="AlphaFoldDB" id="A0A5B0ND81"/>
<dbReference type="OrthoDB" id="10480345at2759"/>
<keyword evidence="3" id="KW-1185">Reference proteome</keyword>
<evidence type="ECO:0000313" key="2">
    <source>
        <dbReference type="EMBL" id="KAA1086494.1"/>
    </source>
</evidence>
<feature type="region of interest" description="Disordered" evidence="1">
    <location>
        <begin position="151"/>
        <end position="177"/>
    </location>
</feature>
<dbReference type="Proteomes" id="UP000324748">
    <property type="component" value="Unassembled WGS sequence"/>
</dbReference>
<dbReference type="EMBL" id="VSWC01000105">
    <property type="protein sequence ID" value="KAA1086494.1"/>
    <property type="molecule type" value="Genomic_DNA"/>
</dbReference>
<proteinExistence type="predicted"/>
<accession>A0A5B0ND81</accession>
<gene>
    <name evidence="2" type="ORF">PGT21_000237</name>
</gene>
<sequence length="198" mass="21163">MTLSPFRPQSFHTINISTTYNYTTSTRIKTLLSTFNSITPLDSPVDQSSPKDPSVSHPTPHLFMLRLYDLEDPRSLRGSSFSASSPKDLSVSHPSARVFILRIYDLDDPRSLRGSSSSSSKKNALLVKMAPITRRTASAISENASGDDITARLNVSDGAGDVGHNGGSAASGAESGENNLPQKVVVEFFGFALVGASD</sequence>
<evidence type="ECO:0000313" key="3">
    <source>
        <dbReference type="Proteomes" id="UP000324748"/>
    </source>
</evidence>